<evidence type="ECO:0000313" key="1">
    <source>
        <dbReference type="EMBL" id="KAK9082343.1"/>
    </source>
</evidence>
<keyword evidence="2" id="KW-1185">Reference proteome</keyword>
<dbReference type="AlphaFoldDB" id="A0AAP0E436"/>
<comment type="caution">
    <text evidence="1">The sequence shown here is derived from an EMBL/GenBank/DDBJ whole genome shotgun (WGS) entry which is preliminary data.</text>
</comment>
<organism evidence="1 2">
    <name type="scientific">Stephania yunnanensis</name>
    <dbReference type="NCBI Taxonomy" id="152371"/>
    <lineage>
        <taxon>Eukaryota</taxon>
        <taxon>Viridiplantae</taxon>
        <taxon>Streptophyta</taxon>
        <taxon>Embryophyta</taxon>
        <taxon>Tracheophyta</taxon>
        <taxon>Spermatophyta</taxon>
        <taxon>Magnoliopsida</taxon>
        <taxon>Ranunculales</taxon>
        <taxon>Menispermaceae</taxon>
        <taxon>Menispermoideae</taxon>
        <taxon>Cissampelideae</taxon>
        <taxon>Stephania</taxon>
    </lineage>
</organism>
<sequence length="297" mass="32982">MVAQSMPDSTLLSQGAVTFVRTSGRLLRPTCGALTVKRKPEFHNFKTEVRRILSEMGYYFSNPCVLGKGEGILAPLESVTRKVMESTWFTTEKGLHNFTILGYQPTHLDMISSESEGSSFFENGTYEDNVQSHVISIVVEDASSDNEEELARVREAYFCDTKRPIPTLQHAKDIEDPFLLFGAFLTVQAKNKNDDILFYRGPYLPPPPPGPKPYLELVYSALPSCIRPSSDWDSNGQMPHSSTFITVTGSPLQASRSKLMASRRFLDARPGALTALAVKPLLGCGHFLLLPELSCRI</sequence>
<gene>
    <name evidence="1" type="ORF">Syun_031973</name>
</gene>
<accession>A0AAP0E436</accession>
<dbReference type="Proteomes" id="UP001420932">
    <property type="component" value="Unassembled WGS sequence"/>
</dbReference>
<name>A0AAP0E436_9MAGN</name>
<reference evidence="1 2" key="1">
    <citation type="submission" date="2024-01" db="EMBL/GenBank/DDBJ databases">
        <title>Genome assemblies of Stephania.</title>
        <authorList>
            <person name="Yang L."/>
        </authorList>
    </citation>
    <scope>NUCLEOTIDE SEQUENCE [LARGE SCALE GENOMIC DNA]</scope>
    <source>
        <strain evidence="1">YNDBR</strain>
        <tissue evidence="1">Leaf</tissue>
    </source>
</reference>
<protein>
    <submittedName>
        <fullName evidence="1">Uncharacterized protein</fullName>
    </submittedName>
</protein>
<evidence type="ECO:0000313" key="2">
    <source>
        <dbReference type="Proteomes" id="UP001420932"/>
    </source>
</evidence>
<proteinExistence type="predicted"/>
<dbReference type="EMBL" id="JBBNAF010000029">
    <property type="protein sequence ID" value="KAK9082343.1"/>
    <property type="molecule type" value="Genomic_DNA"/>
</dbReference>